<name>A0ABX8W9Y4_9HYPH</name>
<dbReference type="InterPro" id="IPR051396">
    <property type="entry name" value="Bact_Antivir_Def_Nuclease"/>
</dbReference>
<dbReference type="SUPFAM" id="SSF52540">
    <property type="entry name" value="P-loop containing nucleoside triphosphate hydrolases"/>
    <property type="match status" value="1"/>
</dbReference>
<evidence type="ECO:0000313" key="3">
    <source>
        <dbReference type="Proteomes" id="UP000825799"/>
    </source>
</evidence>
<dbReference type="PANTHER" id="PTHR43581:SF2">
    <property type="entry name" value="EXCINUCLEASE ATPASE SUBUNIT"/>
    <property type="match status" value="1"/>
</dbReference>
<evidence type="ECO:0000313" key="2">
    <source>
        <dbReference type="EMBL" id="QYO75775.1"/>
    </source>
</evidence>
<evidence type="ECO:0000259" key="1">
    <source>
        <dbReference type="Pfam" id="PF13304"/>
    </source>
</evidence>
<gene>
    <name evidence="2" type="ORF">K1X15_14200</name>
</gene>
<dbReference type="Proteomes" id="UP000825799">
    <property type="component" value="Chromosome"/>
</dbReference>
<dbReference type="PANTHER" id="PTHR43581">
    <property type="entry name" value="ATP/GTP PHOSPHATASE"/>
    <property type="match status" value="1"/>
</dbReference>
<reference evidence="2 3" key="1">
    <citation type="submission" date="2021-08" db="EMBL/GenBank/DDBJ databases">
        <title>Devosia salina sp. nov., isolated from the South China Sea sediment.</title>
        <authorList>
            <person name="Zhou Z."/>
        </authorList>
    </citation>
    <scope>NUCLEOTIDE SEQUENCE [LARGE SCALE GENOMIC DNA]</scope>
    <source>
        <strain evidence="2 3">SCS-3</strain>
    </source>
</reference>
<dbReference type="Pfam" id="PF13304">
    <property type="entry name" value="AAA_21"/>
    <property type="match status" value="1"/>
</dbReference>
<keyword evidence="3" id="KW-1185">Reference proteome</keyword>
<dbReference type="InterPro" id="IPR003959">
    <property type="entry name" value="ATPase_AAA_core"/>
</dbReference>
<protein>
    <submittedName>
        <fullName evidence="2">AAA family ATPase</fullName>
    </submittedName>
</protein>
<organism evidence="2 3">
    <name type="scientific">Devosia salina</name>
    <dbReference type="NCBI Taxonomy" id="2860336"/>
    <lineage>
        <taxon>Bacteria</taxon>
        <taxon>Pseudomonadati</taxon>
        <taxon>Pseudomonadota</taxon>
        <taxon>Alphaproteobacteria</taxon>
        <taxon>Hyphomicrobiales</taxon>
        <taxon>Devosiaceae</taxon>
        <taxon>Devosia</taxon>
    </lineage>
</organism>
<dbReference type="EMBL" id="CP080590">
    <property type="protein sequence ID" value="QYO75775.1"/>
    <property type="molecule type" value="Genomic_DNA"/>
</dbReference>
<proteinExistence type="predicted"/>
<feature type="domain" description="ATPase AAA-type core" evidence="1">
    <location>
        <begin position="210"/>
        <end position="289"/>
    </location>
</feature>
<dbReference type="Gene3D" id="3.40.50.300">
    <property type="entry name" value="P-loop containing nucleotide triphosphate hydrolases"/>
    <property type="match status" value="2"/>
</dbReference>
<dbReference type="InterPro" id="IPR027417">
    <property type="entry name" value="P-loop_NTPase"/>
</dbReference>
<accession>A0ABX8W9Y4</accession>
<sequence length="582" mass="66233">MVKFLSVKFSGYKALDEFTIRLSHMNILVGANNNGKSTIIGAFRVLSQGLRQMRSKKAGSILGPSGYVPGWRIPDDALPISSENIHTNYAEIPTTVEFRASENLLITLFFPADGGCFVFGLRDGHYLRTPQEIKKLGIDVRVVPILGPLEHREAKVSEETVRKNLLTTRASRNFRNYWLHNPEGFDEFSELVSLTWPGMEVGRPEEIDDIVAMFCKENRKDRELYWSGFGFQIWLQLLTHVVRSPSSSILIVDEPELYLHPDVQRQLLSILRDIGPDIILATHSTEIMSEADPSEILLIDKKKKTAERIKDVEGVQSALDSVGSIQNITLTRLAQNRRILFTEGETDFRLIRRFARVMGYEQIASGTAFTTLESGGFSGWQRVRSLAASFQDAFGFDLKVAAIFDRDYWCDEEVAHVEGELGKHISHWHIHKCKEIENYLLVPTVIERALGSAVREKDTRNGTETSIEWSAEQIFRDVTEPLENGLRSQFIAKRQEFFRSTPKNLATLAEEASELFNEKWQNIDTRYTVVPGKRVIASMRAAITDKYSVSLTDHRLVTSFQKTEFPAEMYELLDKLEAFRTS</sequence>